<name>A0A1Q9EDI2_SYMMI</name>
<comment type="caution">
    <text evidence="1">The sequence shown here is derived from an EMBL/GenBank/DDBJ whole genome shotgun (WGS) entry which is preliminary data.</text>
</comment>
<dbReference type="EMBL" id="LSRX01000184">
    <property type="protein sequence ID" value="OLQ05472.1"/>
    <property type="molecule type" value="Genomic_DNA"/>
</dbReference>
<dbReference type="OrthoDB" id="483871at2759"/>
<keyword evidence="2" id="KW-1185">Reference proteome</keyword>
<protein>
    <submittedName>
        <fullName evidence="1">Uncharacterized protein</fullName>
    </submittedName>
</protein>
<dbReference type="Proteomes" id="UP000186817">
    <property type="component" value="Unassembled WGS sequence"/>
</dbReference>
<proteinExistence type="predicted"/>
<sequence>MNIGFIAQLNAALDDKAKMKQFMSKIGVRSSANQHHGNATVADLRETIQNACYKGMTKKSAKKMQIDIQGELNDLTLAPRKAVRGLGLRDGMILVTKFGLTGGGMKKTII</sequence>
<accession>A0A1Q9EDI2</accession>
<dbReference type="AlphaFoldDB" id="A0A1Q9EDI2"/>
<gene>
    <name evidence="1" type="ORF">AK812_SmicGene11334</name>
</gene>
<reference evidence="1 2" key="1">
    <citation type="submission" date="2016-02" db="EMBL/GenBank/DDBJ databases">
        <title>Genome analysis of coral dinoflagellate symbionts highlights evolutionary adaptations to a symbiotic lifestyle.</title>
        <authorList>
            <person name="Aranda M."/>
            <person name="Li Y."/>
            <person name="Liew Y.J."/>
            <person name="Baumgarten S."/>
            <person name="Simakov O."/>
            <person name="Wilson M."/>
            <person name="Piel J."/>
            <person name="Ashoor H."/>
            <person name="Bougouffa S."/>
            <person name="Bajic V.B."/>
            <person name="Ryu T."/>
            <person name="Ravasi T."/>
            <person name="Bayer T."/>
            <person name="Micklem G."/>
            <person name="Kim H."/>
            <person name="Bhak J."/>
            <person name="Lajeunesse T.C."/>
            <person name="Voolstra C.R."/>
        </authorList>
    </citation>
    <scope>NUCLEOTIDE SEQUENCE [LARGE SCALE GENOMIC DNA]</scope>
    <source>
        <strain evidence="1 2">CCMP2467</strain>
    </source>
</reference>
<organism evidence="1 2">
    <name type="scientific">Symbiodinium microadriaticum</name>
    <name type="common">Dinoflagellate</name>
    <name type="synonym">Zooxanthella microadriatica</name>
    <dbReference type="NCBI Taxonomy" id="2951"/>
    <lineage>
        <taxon>Eukaryota</taxon>
        <taxon>Sar</taxon>
        <taxon>Alveolata</taxon>
        <taxon>Dinophyceae</taxon>
        <taxon>Suessiales</taxon>
        <taxon>Symbiodiniaceae</taxon>
        <taxon>Symbiodinium</taxon>
    </lineage>
</organism>
<evidence type="ECO:0000313" key="2">
    <source>
        <dbReference type="Proteomes" id="UP000186817"/>
    </source>
</evidence>
<evidence type="ECO:0000313" key="1">
    <source>
        <dbReference type="EMBL" id="OLQ05472.1"/>
    </source>
</evidence>